<proteinExistence type="predicted"/>
<feature type="compositionally biased region" description="Low complexity" evidence="2">
    <location>
        <begin position="35"/>
        <end position="45"/>
    </location>
</feature>
<accession>A0A1Y2C3T9</accession>
<organism evidence="4 5">
    <name type="scientific">Rhizoclosmatium globosum</name>
    <dbReference type="NCBI Taxonomy" id="329046"/>
    <lineage>
        <taxon>Eukaryota</taxon>
        <taxon>Fungi</taxon>
        <taxon>Fungi incertae sedis</taxon>
        <taxon>Chytridiomycota</taxon>
        <taxon>Chytridiomycota incertae sedis</taxon>
        <taxon>Chytridiomycetes</taxon>
        <taxon>Chytridiales</taxon>
        <taxon>Chytriomycetaceae</taxon>
        <taxon>Rhizoclosmatium</taxon>
    </lineage>
</organism>
<feature type="domain" description="BZIP" evidence="3">
    <location>
        <begin position="53"/>
        <end position="68"/>
    </location>
</feature>
<dbReference type="GO" id="GO:0003700">
    <property type="term" value="F:DNA-binding transcription factor activity"/>
    <property type="evidence" value="ECO:0007669"/>
    <property type="project" value="InterPro"/>
</dbReference>
<protein>
    <recommendedName>
        <fullName evidence="3">BZIP domain-containing protein</fullName>
    </recommendedName>
</protein>
<evidence type="ECO:0000259" key="3">
    <source>
        <dbReference type="PROSITE" id="PS00036"/>
    </source>
</evidence>
<dbReference type="CDD" id="cd14688">
    <property type="entry name" value="bZIP_YAP"/>
    <property type="match status" value="1"/>
</dbReference>
<feature type="region of interest" description="Disordered" evidence="2">
    <location>
        <begin position="1"/>
        <end position="62"/>
    </location>
</feature>
<reference evidence="4 5" key="1">
    <citation type="submission" date="2016-07" db="EMBL/GenBank/DDBJ databases">
        <title>Pervasive Adenine N6-methylation of Active Genes in Fungi.</title>
        <authorList>
            <consortium name="DOE Joint Genome Institute"/>
            <person name="Mondo S.J."/>
            <person name="Dannebaum R.O."/>
            <person name="Kuo R.C."/>
            <person name="Labutti K."/>
            <person name="Haridas S."/>
            <person name="Kuo A."/>
            <person name="Salamov A."/>
            <person name="Ahrendt S.R."/>
            <person name="Lipzen A."/>
            <person name="Sullivan W."/>
            <person name="Andreopoulos W.B."/>
            <person name="Clum A."/>
            <person name="Lindquist E."/>
            <person name="Daum C."/>
            <person name="Ramamoorthy G.K."/>
            <person name="Gryganskyi A."/>
            <person name="Culley D."/>
            <person name="Magnuson J.K."/>
            <person name="James T.Y."/>
            <person name="O'Malley M.A."/>
            <person name="Stajich J.E."/>
            <person name="Spatafora J.W."/>
            <person name="Visel A."/>
            <person name="Grigoriev I.V."/>
        </authorList>
    </citation>
    <scope>NUCLEOTIDE SEQUENCE [LARGE SCALE GENOMIC DNA]</scope>
    <source>
        <strain evidence="4 5">JEL800</strain>
    </source>
</reference>
<keyword evidence="5" id="KW-1185">Reference proteome</keyword>
<keyword evidence="1" id="KW-0175">Coiled coil</keyword>
<dbReference type="EMBL" id="MCGO01000031">
    <property type="protein sequence ID" value="ORY41713.1"/>
    <property type="molecule type" value="Genomic_DNA"/>
</dbReference>
<name>A0A1Y2C3T9_9FUNG</name>
<dbReference type="Pfam" id="PF00170">
    <property type="entry name" value="bZIP_1"/>
    <property type="match status" value="1"/>
</dbReference>
<dbReference type="AlphaFoldDB" id="A0A1Y2C3T9"/>
<dbReference type="InterPro" id="IPR046347">
    <property type="entry name" value="bZIP_sf"/>
</dbReference>
<dbReference type="PROSITE" id="PS00036">
    <property type="entry name" value="BZIP_BASIC"/>
    <property type="match status" value="1"/>
</dbReference>
<sequence>MSVPLPFTPQPSFDRDNSVDAVQSDAGSIDNRSNSGSASGSAGAAKGRRDPVKRAQQNKEAQRNFRLRKAQHLADLERRVAELSSLEPIKGPVSRIQTADLNTLHQQLADVERRHQWLTQQSLNTQSSLSQLRLRMDRAIYDNALLKQDFAGDTVISHPNLQWKRLAEHNKTLEDRINSMERQLQGRNDAFQNISGAEGYDTKLNIESTPNGNNMNADGATWFQILTEPLAQFKQIHYDNAGIIIQL</sequence>
<dbReference type="OrthoDB" id="5374328at2759"/>
<dbReference type="InterPro" id="IPR004827">
    <property type="entry name" value="bZIP"/>
</dbReference>
<dbReference type="Proteomes" id="UP000193642">
    <property type="component" value="Unassembled WGS sequence"/>
</dbReference>
<evidence type="ECO:0000256" key="1">
    <source>
        <dbReference type="SAM" id="Coils"/>
    </source>
</evidence>
<evidence type="ECO:0000256" key="2">
    <source>
        <dbReference type="SAM" id="MobiDB-lite"/>
    </source>
</evidence>
<evidence type="ECO:0000313" key="4">
    <source>
        <dbReference type="EMBL" id="ORY41713.1"/>
    </source>
</evidence>
<dbReference type="SUPFAM" id="SSF57959">
    <property type="entry name" value="Leucine zipper domain"/>
    <property type="match status" value="1"/>
</dbReference>
<gene>
    <name evidence="4" type="ORF">BCR33DRAFT_338335</name>
</gene>
<feature type="coiled-coil region" evidence="1">
    <location>
        <begin position="163"/>
        <end position="190"/>
    </location>
</feature>
<evidence type="ECO:0000313" key="5">
    <source>
        <dbReference type="Proteomes" id="UP000193642"/>
    </source>
</evidence>
<comment type="caution">
    <text evidence="4">The sequence shown here is derived from an EMBL/GenBank/DDBJ whole genome shotgun (WGS) entry which is preliminary data.</text>
</comment>
<dbReference type="Gene3D" id="1.20.5.170">
    <property type="match status" value="1"/>
</dbReference>